<name>A0A812J0X6_SYMPI</name>
<feature type="transmembrane region" description="Helical" evidence="1">
    <location>
        <begin position="82"/>
        <end position="113"/>
    </location>
</feature>
<proteinExistence type="predicted"/>
<reference evidence="2" key="1">
    <citation type="submission" date="2021-02" db="EMBL/GenBank/DDBJ databases">
        <authorList>
            <person name="Dougan E. K."/>
            <person name="Rhodes N."/>
            <person name="Thang M."/>
            <person name="Chan C."/>
        </authorList>
    </citation>
    <scope>NUCLEOTIDE SEQUENCE</scope>
</reference>
<comment type="caution">
    <text evidence="2">The sequence shown here is derived from an EMBL/GenBank/DDBJ whole genome shotgun (WGS) entry which is preliminary data.</text>
</comment>
<keyword evidence="1" id="KW-0472">Membrane</keyword>
<keyword evidence="1" id="KW-1133">Transmembrane helix</keyword>
<organism evidence="2 3">
    <name type="scientific">Symbiodinium pilosum</name>
    <name type="common">Dinoflagellate</name>
    <dbReference type="NCBI Taxonomy" id="2952"/>
    <lineage>
        <taxon>Eukaryota</taxon>
        <taxon>Sar</taxon>
        <taxon>Alveolata</taxon>
        <taxon>Dinophyceae</taxon>
        <taxon>Suessiales</taxon>
        <taxon>Symbiodiniaceae</taxon>
        <taxon>Symbiodinium</taxon>
    </lineage>
</organism>
<accession>A0A812J0X6</accession>
<gene>
    <name evidence="2" type="ORF">SPIL2461_LOCUS1371</name>
</gene>
<evidence type="ECO:0000256" key="1">
    <source>
        <dbReference type="SAM" id="Phobius"/>
    </source>
</evidence>
<keyword evidence="3" id="KW-1185">Reference proteome</keyword>
<dbReference type="Proteomes" id="UP000649617">
    <property type="component" value="Unassembled WGS sequence"/>
</dbReference>
<dbReference type="AlphaFoldDB" id="A0A812J0X6"/>
<keyword evidence="1" id="KW-0812">Transmembrane</keyword>
<evidence type="ECO:0000313" key="3">
    <source>
        <dbReference type="Proteomes" id="UP000649617"/>
    </source>
</evidence>
<evidence type="ECO:0000313" key="2">
    <source>
        <dbReference type="EMBL" id="CAE7188438.1"/>
    </source>
</evidence>
<protein>
    <submittedName>
        <fullName evidence="2">Uncharacterized protein</fullName>
    </submittedName>
</protein>
<dbReference type="EMBL" id="CAJNIZ010001325">
    <property type="protein sequence ID" value="CAE7188438.1"/>
    <property type="molecule type" value="Genomic_DNA"/>
</dbReference>
<sequence length="510" mass="56750">MLASFGAGCVAAFLQKRAKASSHACLACGYAYINWFESLLGSLTCLQDDEGDDSYFRCKYGFLPETRLGKDFFHNAFEFCRLALYLIGVSFSLVLTICVVPAALVTSFVGVLLPEELGWVGWVAVSIQALDYLGNAIAALLLSGSHRLSEKGAEAIPPGQARRRMCFQVCHAKPRAILAKETAWSPAWEAKVEELSLRGMTLRSLVRFYQEELPSMRNWSYVPREHKTRDVVRRVIIPLTSREESSYAASTLNLDGLRRPDVMDLLAAVIADALQECSFSLVTKLLEADPAFLQEVLNDSGRLDDTYWICAFAVNQHVCICHSNPHDRDPVTNQLHPVCTCSSVNISDPDGRSTESEINKFDDMMYHLATLGGCRQAIAVDQSLDLFNRAWCVAEIAEANRLRMNQALKLASRAPIMQRGRALENLDVRSMRASSEADKELILARIKNNMTIDQFNIELQSLIFHAKSGLLASWNAMDSAQQVGEVGRLIRWGLADAGTGKVWKVWEAEE</sequence>